<name>A0ABW3NFN4_9BACI</name>
<gene>
    <name evidence="7" type="ORF">ACFQ19_04450</name>
</gene>
<dbReference type="Gene3D" id="1.10.8.1210">
    <property type="match status" value="2"/>
</dbReference>
<dbReference type="PIRSF" id="PIRSF000185">
    <property type="entry name" value="Glu_DH"/>
    <property type="match status" value="1"/>
</dbReference>
<reference evidence="8" key="1">
    <citation type="journal article" date="2019" name="Int. J. Syst. Evol. Microbiol.">
        <title>The Global Catalogue of Microorganisms (GCM) 10K type strain sequencing project: providing services to taxonomists for standard genome sequencing and annotation.</title>
        <authorList>
            <consortium name="The Broad Institute Genomics Platform"/>
            <consortium name="The Broad Institute Genome Sequencing Center for Infectious Disease"/>
            <person name="Wu L."/>
            <person name="Ma J."/>
        </authorList>
    </citation>
    <scope>NUCLEOTIDE SEQUENCE [LARGE SCALE GENOMIC DNA]</scope>
    <source>
        <strain evidence="8">CCUG 56608</strain>
    </source>
</reference>
<proteinExistence type="inferred from homology"/>
<dbReference type="SUPFAM" id="SSF53223">
    <property type="entry name" value="Aminoacid dehydrogenase-like, N-terminal domain"/>
    <property type="match status" value="1"/>
</dbReference>
<dbReference type="InterPro" id="IPR036291">
    <property type="entry name" value="NAD(P)-bd_dom_sf"/>
</dbReference>
<evidence type="ECO:0000256" key="1">
    <source>
        <dbReference type="ARBA" id="ARBA00006382"/>
    </source>
</evidence>
<evidence type="ECO:0000256" key="5">
    <source>
        <dbReference type="RuleBase" id="RU004417"/>
    </source>
</evidence>
<evidence type="ECO:0000256" key="2">
    <source>
        <dbReference type="ARBA" id="ARBA00012896"/>
    </source>
</evidence>
<dbReference type="Gene3D" id="3.40.50.720">
    <property type="entry name" value="NAD(P)-binding Rossmann-like Domain"/>
    <property type="match status" value="1"/>
</dbReference>
<evidence type="ECO:0000313" key="8">
    <source>
        <dbReference type="Proteomes" id="UP001597041"/>
    </source>
</evidence>
<dbReference type="InterPro" id="IPR006096">
    <property type="entry name" value="Glu/Leu/Phe/Val/Trp_DH_C"/>
</dbReference>
<protein>
    <recommendedName>
        <fullName evidence="2 4">Glutamate dehydrogenase</fullName>
    </recommendedName>
</protein>
<dbReference type="PANTHER" id="PTHR11606:SF13">
    <property type="entry name" value="GLUTAMATE DEHYDROGENASE 1, MITOCHONDRIAL"/>
    <property type="match status" value="1"/>
</dbReference>
<dbReference type="SMART" id="SM00839">
    <property type="entry name" value="ELFV_dehydrog"/>
    <property type="match status" value="1"/>
</dbReference>
<dbReference type="Gene3D" id="3.40.50.10860">
    <property type="entry name" value="Leucine Dehydrogenase, chain A, domain 1"/>
    <property type="match status" value="1"/>
</dbReference>
<dbReference type="PRINTS" id="PR00082">
    <property type="entry name" value="GLFDHDRGNASE"/>
</dbReference>
<comment type="similarity">
    <text evidence="1 4 5">Belongs to the Glu/Leu/Phe/Val dehydrogenases family.</text>
</comment>
<dbReference type="Proteomes" id="UP001597041">
    <property type="component" value="Unassembled WGS sequence"/>
</dbReference>
<dbReference type="PANTHER" id="PTHR11606">
    <property type="entry name" value="GLUTAMATE DEHYDROGENASE"/>
    <property type="match status" value="1"/>
</dbReference>
<dbReference type="Pfam" id="PF02812">
    <property type="entry name" value="ELFV_dehydrog_N"/>
    <property type="match status" value="1"/>
</dbReference>
<dbReference type="InterPro" id="IPR033524">
    <property type="entry name" value="Glu/Leu/Phe/Val_DH_AS"/>
</dbReference>
<evidence type="ECO:0000256" key="3">
    <source>
        <dbReference type="ARBA" id="ARBA00023002"/>
    </source>
</evidence>
<comment type="caution">
    <text evidence="7">The sequence shown here is derived from an EMBL/GenBank/DDBJ whole genome shotgun (WGS) entry which is preliminary data.</text>
</comment>
<keyword evidence="8" id="KW-1185">Reference proteome</keyword>
<evidence type="ECO:0000259" key="6">
    <source>
        <dbReference type="SMART" id="SM00839"/>
    </source>
</evidence>
<evidence type="ECO:0000313" key="7">
    <source>
        <dbReference type="EMBL" id="MFD1065270.1"/>
    </source>
</evidence>
<dbReference type="PROSITE" id="PS00074">
    <property type="entry name" value="GLFV_DEHYDROGENASE"/>
    <property type="match status" value="1"/>
</dbReference>
<evidence type="ECO:0000256" key="4">
    <source>
        <dbReference type="PIRNR" id="PIRNR000185"/>
    </source>
</evidence>
<dbReference type="InterPro" id="IPR014362">
    <property type="entry name" value="Glu_DH"/>
</dbReference>
<feature type="domain" description="Glutamate/phenylalanine/leucine/valine/L-tryptophan dehydrogenase C-terminal" evidence="6">
    <location>
        <begin position="196"/>
        <end position="425"/>
    </location>
</feature>
<keyword evidence="3 4" id="KW-0560">Oxidoreductase</keyword>
<organism evidence="7 8">
    <name type="scientific">Oceanobacillus locisalsi</name>
    <dbReference type="NCBI Taxonomy" id="546107"/>
    <lineage>
        <taxon>Bacteria</taxon>
        <taxon>Bacillati</taxon>
        <taxon>Bacillota</taxon>
        <taxon>Bacilli</taxon>
        <taxon>Bacillales</taxon>
        <taxon>Bacillaceae</taxon>
        <taxon>Oceanobacillus</taxon>
    </lineage>
</organism>
<dbReference type="EMBL" id="JBHTKK010000003">
    <property type="protein sequence ID" value="MFD1065270.1"/>
    <property type="molecule type" value="Genomic_DNA"/>
</dbReference>
<accession>A0ABW3NFN4</accession>
<dbReference type="InterPro" id="IPR046346">
    <property type="entry name" value="Aminoacid_DH-like_N_sf"/>
</dbReference>
<dbReference type="Pfam" id="PF00208">
    <property type="entry name" value="ELFV_dehydrog"/>
    <property type="match status" value="1"/>
</dbReference>
<dbReference type="GO" id="GO:0016491">
    <property type="term" value="F:oxidoreductase activity"/>
    <property type="evidence" value="ECO:0007669"/>
    <property type="project" value="UniProtKB-KW"/>
</dbReference>
<dbReference type="InterPro" id="IPR006097">
    <property type="entry name" value="Glu/Leu/Phe/Val/Trp_DH_dimer"/>
</dbReference>
<dbReference type="InterPro" id="IPR006095">
    <property type="entry name" value="Glu/Leu/Phe/Val/Trp_DH"/>
</dbReference>
<dbReference type="RefSeq" id="WP_379590869.1">
    <property type="nucleotide sequence ID" value="NZ_JBHTKK010000003.1"/>
</dbReference>
<sequence>MASDKAEDASQTKNQENTDVLHSTLSIVETALNKLGYPEEVFDLLKEPLRLLTVRIPVRMDDGKVQVFTGYRAQHNDAIGPTKGGIRFHPDVTETEVKALSIWMSLKAGIVDLPYGGAKGGIICDPRKMSFRELESLSRGYVRAVSQIVGPTKDIPAPDVFTNSQIMAWMMDEYSKIDKLNNPGFITGKPIVLGGSHGRESATAKGVTIALNEAAKKKGIDLKGARVVIQGFGNAGSFLSKFLHDAGAKVVAISDAYGALYDPKGLDIDYLLDRRDSFGTVTKLFDQTITNKELFELDCDIIVPAAVQNQITKENAHNIKASIIVEAANGPTTMEATRILTERDILIVPDVLASAGGVTVSYFEWVQNNQGFYWTEEEIDRRLHEIMMKSFNSVYNMSKTRKIDMRLAAYMVGVRKMAEASHFRGWV</sequence>
<dbReference type="InterPro" id="IPR033922">
    <property type="entry name" value="NAD_bind_Glu_DH"/>
</dbReference>
<dbReference type="SUPFAM" id="SSF51735">
    <property type="entry name" value="NAD(P)-binding Rossmann-fold domains"/>
    <property type="match status" value="1"/>
</dbReference>
<dbReference type="CDD" id="cd01076">
    <property type="entry name" value="NAD_bind_1_Glu_DH"/>
    <property type="match status" value="1"/>
</dbReference>